<evidence type="ECO:0000313" key="8">
    <source>
        <dbReference type="Proteomes" id="UP000013783"/>
    </source>
</evidence>
<dbReference type="Pfam" id="PF00126">
    <property type="entry name" value="HTH_1"/>
    <property type="match status" value="1"/>
</dbReference>
<evidence type="ECO:0000256" key="2">
    <source>
        <dbReference type="ARBA" id="ARBA00023015"/>
    </source>
</evidence>
<evidence type="ECO:0000259" key="5">
    <source>
        <dbReference type="PROSITE" id="PS50931"/>
    </source>
</evidence>
<reference evidence="6 8" key="1">
    <citation type="submission" date="2013-02" db="EMBL/GenBank/DDBJ databases">
        <title>The Genome Sequence of Enterococcus malodoratus ATCC_43197.</title>
        <authorList>
            <consortium name="The Broad Institute Genome Sequencing Platform"/>
            <consortium name="The Broad Institute Genome Sequencing Center for Infectious Disease"/>
            <person name="Earl A.M."/>
            <person name="Gilmore M.S."/>
            <person name="Lebreton F."/>
            <person name="Walker B."/>
            <person name="Young S.K."/>
            <person name="Zeng Q."/>
            <person name="Gargeya S."/>
            <person name="Fitzgerald M."/>
            <person name="Haas B."/>
            <person name="Abouelleil A."/>
            <person name="Alvarado L."/>
            <person name="Arachchi H.M."/>
            <person name="Berlin A.M."/>
            <person name="Chapman S.B."/>
            <person name="Dewar J."/>
            <person name="Goldberg J."/>
            <person name="Griggs A."/>
            <person name="Gujja S."/>
            <person name="Hansen M."/>
            <person name="Howarth C."/>
            <person name="Imamovic A."/>
            <person name="Larimer J."/>
            <person name="McCowan C."/>
            <person name="Murphy C."/>
            <person name="Neiman D."/>
            <person name="Pearson M."/>
            <person name="Priest M."/>
            <person name="Roberts A."/>
            <person name="Saif S."/>
            <person name="Shea T."/>
            <person name="Sisk P."/>
            <person name="Sykes S."/>
            <person name="Wortman J."/>
            <person name="Nusbaum C."/>
            <person name="Birren B."/>
        </authorList>
    </citation>
    <scope>NUCLEOTIDE SEQUENCE [LARGE SCALE GENOMIC DNA]</scope>
    <source>
        <strain evidence="6 8">ATCC 43197</strain>
    </source>
</reference>
<evidence type="ECO:0000256" key="1">
    <source>
        <dbReference type="ARBA" id="ARBA00009437"/>
    </source>
</evidence>
<sequence>MIKDNRGEKLNLRQLEFFVVLAQTEHMTQAAKKSNTSQPNISHAMTMLEQEIGVTLFEKKGRNIQLTRHGRIFYEYIAPALTEIEKGQKKIQEMVNPDSGEIQFGFIFTMGANLAPKLTQSFHQNGNHKIKFEFQQGNSNQIIQMLLADRIDIGICSKVSSDPELIYQILTQEEMVVVVPLEHPLANYDNISLAKTTQYPYVYYSKQSGLRPYLDRQIKNLKLDLDIICELEEDHSILGFVGQDYGIAIMPNIPSISSFPVKKLTITDIMDDRNIYLAVKKNNLEIPVLKKFYDFCLENTNKKWD</sequence>
<dbReference type="Proteomes" id="UP000013783">
    <property type="component" value="Unassembled WGS sequence"/>
</dbReference>
<dbReference type="PROSITE" id="PS50931">
    <property type="entry name" value="HTH_LYSR"/>
    <property type="match status" value="1"/>
</dbReference>
<dbReference type="InterPro" id="IPR000847">
    <property type="entry name" value="LysR_HTH_N"/>
</dbReference>
<keyword evidence="3" id="KW-0238">DNA-binding</keyword>
<dbReference type="Pfam" id="PF03466">
    <property type="entry name" value="LysR_substrate"/>
    <property type="match status" value="1"/>
</dbReference>
<dbReference type="Gene3D" id="1.10.10.10">
    <property type="entry name" value="Winged helix-like DNA-binding domain superfamily/Winged helix DNA-binding domain"/>
    <property type="match status" value="1"/>
</dbReference>
<dbReference type="FunFam" id="1.10.10.10:FF:000001">
    <property type="entry name" value="LysR family transcriptional regulator"/>
    <property type="match status" value="1"/>
</dbReference>
<dbReference type="InterPro" id="IPR036390">
    <property type="entry name" value="WH_DNA-bd_sf"/>
</dbReference>
<proteinExistence type="inferred from homology"/>
<dbReference type="Gene3D" id="3.40.190.290">
    <property type="match status" value="1"/>
</dbReference>
<dbReference type="PATRIC" id="fig|1158601.3.peg.3738"/>
<keyword evidence="2" id="KW-0805">Transcription regulation</keyword>
<evidence type="ECO:0000313" key="6">
    <source>
        <dbReference type="EMBL" id="EOH72188.1"/>
    </source>
</evidence>
<evidence type="ECO:0000313" key="9">
    <source>
        <dbReference type="Proteomes" id="UP000014148"/>
    </source>
</evidence>
<keyword evidence="9" id="KW-1185">Reference proteome</keyword>
<dbReference type="PANTHER" id="PTHR30126:SF39">
    <property type="entry name" value="HTH-TYPE TRANSCRIPTIONAL REGULATOR CYSL"/>
    <property type="match status" value="1"/>
</dbReference>
<evidence type="ECO:0000313" key="7">
    <source>
        <dbReference type="EMBL" id="EOT70487.1"/>
    </source>
</evidence>
<feature type="domain" description="HTH lysR-type" evidence="5">
    <location>
        <begin position="10"/>
        <end position="67"/>
    </location>
</feature>
<dbReference type="EMBL" id="AJAK01000030">
    <property type="protein sequence ID" value="EOH72188.1"/>
    <property type="molecule type" value="Genomic_DNA"/>
</dbReference>
<dbReference type="STRING" id="71451.RV07_GL000438"/>
<dbReference type="GO" id="GO:0003700">
    <property type="term" value="F:DNA-binding transcription factor activity"/>
    <property type="evidence" value="ECO:0007669"/>
    <property type="project" value="InterPro"/>
</dbReference>
<comment type="caution">
    <text evidence="6">The sequence shown here is derived from an EMBL/GenBank/DDBJ whole genome shotgun (WGS) entry which is preliminary data.</text>
</comment>
<comment type="similarity">
    <text evidence="1">Belongs to the LysR transcriptional regulatory family.</text>
</comment>
<dbReference type="SUPFAM" id="SSF46785">
    <property type="entry name" value="Winged helix' DNA-binding domain"/>
    <property type="match status" value="1"/>
</dbReference>
<evidence type="ECO:0000256" key="3">
    <source>
        <dbReference type="ARBA" id="ARBA00023125"/>
    </source>
</evidence>
<accession>R2NMH1</accession>
<dbReference type="SUPFAM" id="SSF53850">
    <property type="entry name" value="Periplasmic binding protein-like II"/>
    <property type="match status" value="1"/>
</dbReference>
<gene>
    <name evidence="7" type="ORF">I585_01967</name>
    <name evidence="6" type="ORF">UAI_03772</name>
</gene>
<dbReference type="PANTHER" id="PTHR30126">
    <property type="entry name" value="HTH-TYPE TRANSCRIPTIONAL REGULATOR"/>
    <property type="match status" value="1"/>
</dbReference>
<dbReference type="Proteomes" id="UP000014148">
    <property type="component" value="Unassembled WGS sequence"/>
</dbReference>
<dbReference type="AlphaFoldDB" id="R2NMH1"/>
<dbReference type="InterPro" id="IPR005119">
    <property type="entry name" value="LysR_subst-bd"/>
</dbReference>
<reference evidence="7 9" key="2">
    <citation type="submission" date="2013-03" db="EMBL/GenBank/DDBJ databases">
        <title>The Genome Sequence of Enterococcus malodoratus ATCC_43197 (PacBio/Illumina hybrid assembly).</title>
        <authorList>
            <consortium name="The Broad Institute Genomics Platform"/>
            <consortium name="The Broad Institute Genome Sequencing Center for Infectious Disease"/>
            <person name="Earl A."/>
            <person name="Russ C."/>
            <person name="Gilmore M."/>
            <person name="Surin D."/>
            <person name="Walker B."/>
            <person name="Young S."/>
            <person name="Zeng Q."/>
            <person name="Gargeya S."/>
            <person name="Fitzgerald M."/>
            <person name="Haas B."/>
            <person name="Abouelleil A."/>
            <person name="Allen A.W."/>
            <person name="Alvarado L."/>
            <person name="Arachchi H.M."/>
            <person name="Berlin A.M."/>
            <person name="Chapman S.B."/>
            <person name="Gainer-Dewar J."/>
            <person name="Goldberg J."/>
            <person name="Griggs A."/>
            <person name="Gujja S."/>
            <person name="Hansen M."/>
            <person name="Howarth C."/>
            <person name="Imamovic A."/>
            <person name="Ireland A."/>
            <person name="Larimer J."/>
            <person name="McCowan C."/>
            <person name="Murphy C."/>
            <person name="Pearson M."/>
            <person name="Poon T.W."/>
            <person name="Priest M."/>
            <person name="Roberts A."/>
            <person name="Saif S."/>
            <person name="Shea T."/>
            <person name="Sisk P."/>
            <person name="Sykes S."/>
            <person name="Wortman J."/>
            <person name="Nusbaum C."/>
            <person name="Birren B."/>
        </authorList>
    </citation>
    <scope>NUCLEOTIDE SEQUENCE [LARGE SCALE GENOMIC DNA]</scope>
    <source>
        <strain evidence="7 9">ATCC 43197</strain>
    </source>
</reference>
<dbReference type="InterPro" id="IPR036388">
    <property type="entry name" value="WH-like_DNA-bd_sf"/>
</dbReference>
<dbReference type="PRINTS" id="PR00039">
    <property type="entry name" value="HTHLYSR"/>
</dbReference>
<keyword evidence="4" id="KW-0804">Transcription</keyword>
<name>R2NMH1_9ENTE</name>
<dbReference type="GO" id="GO:0000976">
    <property type="term" value="F:transcription cis-regulatory region binding"/>
    <property type="evidence" value="ECO:0007669"/>
    <property type="project" value="TreeGrafter"/>
</dbReference>
<organism evidence="6 8">
    <name type="scientific">Enterococcus malodoratus ATCC 43197</name>
    <dbReference type="NCBI Taxonomy" id="1158601"/>
    <lineage>
        <taxon>Bacteria</taxon>
        <taxon>Bacillati</taxon>
        <taxon>Bacillota</taxon>
        <taxon>Bacilli</taxon>
        <taxon>Lactobacillales</taxon>
        <taxon>Enterococcaceae</taxon>
        <taxon>Enterococcus</taxon>
    </lineage>
</organism>
<dbReference type="EMBL" id="ASWA01000002">
    <property type="protein sequence ID" value="EOT70487.1"/>
    <property type="molecule type" value="Genomic_DNA"/>
</dbReference>
<protein>
    <recommendedName>
        <fullName evidence="5">HTH lysR-type domain-containing protein</fullName>
    </recommendedName>
</protein>
<evidence type="ECO:0000256" key="4">
    <source>
        <dbReference type="ARBA" id="ARBA00023163"/>
    </source>
</evidence>
<dbReference type="eggNOG" id="COG0583">
    <property type="taxonomic scope" value="Bacteria"/>
</dbReference>